<evidence type="ECO:0000256" key="4">
    <source>
        <dbReference type="ARBA" id="ARBA00022989"/>
    </source>
</evidence>
<dbReference type="EMBL" id="BORR01000002">
    <property type="protein sequence ID" value="GIO35988.1"/>
    <property type="molecule type" value="Genomic_DNA"/>
</dbReference>
<accession>A0A919XTC4</accession>
<evidence type="ECO:0000256" key="2">
    <source>
        <dbReference type="ARBA" id="ARBA00022475"/>
    </source>
</evidence>
<dbReference type="PANTHER" id="PTHR30619">
    <property type="entry name" value="DNA INTERNALIZATION/COMPETENCE PROTEIN COMEC/REC2"/>
    <property type="match status" value="1"/>
</dbReference>
<name>A0A919XTC4_9BACL</name>
<dbReference type="Gene3D" id="3.60.15.10">
    <property type="entry name" value="Ribonuclease Z/Hydroxyacylglutathione hydrolase-like"/>
    <property type="match status" value="1"/>
</dbReference>
<dbReference type="InterPro" id="IPR001279">
    <property type="entry name" value="Metallo-B-lactamas"/>
</dbReference>
<feature type="transmembrane region" description="Helical" evidence="10">
    <location>
        <begin position="53"/>
        <end position="69"/>
    </location>
</feature>
<keyword evidence="4 10" id="KW-1133">Transmembrane helix</keyword>
<feature type="transmembrane region" description="Helical" evidence="10">
    <location>
        <begin position="313"/>
        <end position="333"/>
    </location>
</feature>
<feature type="transmembrane region" description="Helical" evidence="10">
    <location>
        <begin position="496"/>
        <end position="518"/>
    </location>
</feature>
<evidence type="ECO:0000313" key="13">
    <source>
        <dbReference type="Proteomes" id="UP000681162"/>
    </source>
</evidence>
<comment type="function">
    <text evidence="7">Counteracts the endogenous Pycsar antiviral defense system. Phosphodiesterase that enables metal-dependent hydrolysis of host cyclic nucleotide Pycsar defense signals such as cCMP and cUMP.</text>
</comment>
<evidence type="ECO:0000259" key="11">
    <source>
        <dbReference type="SMART" id="SM00849"/>
    </source>
</evidence>
<gene>
    <name evidence="12" type="ORF">J41TS12_08490</name>
</gene>
<dbReference type="PANTHER" id="PTHR30619:SF1">
    <property type="entry name" value="RECOMBINATION PROTEIN 2"/>
    <property type="match status" value="1"/>
</dbReference>
<dbReference type="Pfam" id="PF03772">
    <property type="entry name" value="Competence"/>
    <property type="match status" value="1"/>
</dbReference>
<dbReference type="InterPro" id="IPR052159">
    <property type="entry name" value="Competence_DNA_uptake"/>
</dbReference>
<evidence type="ECO:0000256" key="7">
    <source>
        <dbReference type="ARBA" id="ARBA00034301"/>
    </source>
</evidence>
<evidence type="ECO:0000313" key="12">
    <source>
        <dbReference type="EMBL" id="GIO35988.1"/>
    </source>
</evidence>
<dbReference type="NCBIfam" id="TIGR00360">
    <property type="entry name" value="ComEC_N-term"/>
    <property type="match status" value="1"/>
</dbReference>
<evidence type="ECO:0000256" key="9">
    <source>
        <dbReference type="SAM" id="MobiDB-lite"/>
    </source>
</evidence>
<proteinExistence type="predicted"/>
<dbReference type="CDD" id="cd07731">
    <property type="entry name" value="ComA-like_MBL-fold"/>
    <property type="match status" value="1"/>
</dbReference>
<feature type="transmembrane region" description="Helical" evidence="10">
    <location>
        <begin position="380"/>
        <end position="399"/>
    </location>
</feature>
<keyword evidence="3 10" id="KW-0812">Transmembrane</keyword>
<evidence type="ECO:0000256" key="6">
    <source>
        <dbReference type="ARBA" id="ARBA00034221"/>
    </source>
</evidence>
<evidence type="ECO:0000256" key="3">
    <source>
        <dbReference type="ARBA" id="ARBA00022692"/>
    </source>
</evidence>
<feature type="transmembrane region" description="Helical" evidence="10">
    <location>
        <begin position="574"/>
        <end position="592"/>
    </location>
</feature>
<sequence>MKQRPLVQAACFWIAGSTAACLLQGTEFWLLWAGMVLMLPLYGMMCSLSWKKLLILGVIFSAAAGYWMVQDKLNTSKLSGSFERIWQSVLPDKSTAAMQGILVSSPDIDGDRVTFTLRLKGEVELELEHTDIDQLPAETKLSNVDGERVLVQVTLAKEEELDEAALWGRGQEVRIQGALERPSISSNYGGFDYRNYLHYKRIHWLLKVKGASEVVQLNRTGGWGTPQLLGNIDKLRQALGAKVDALFPDWQGGYMKGLLIGLADELEPDKYTQFTNLGLSHILAISGSHVAINIGLLLGLCRLCRLTKETSQLLALGFTPFYVLLTGFTPSVIRAGMMTMLGLYLLRRGLLKDGLHLVSASCLVMLIWDPYLLVNVSFQLSFAVTAGLIVFVPLLRPWLKWLPGRFRSAVAITVAAQLVSFPLTIFYFNQVSILSLAANLVLVPVVSLVSLPGGTAALLVGLIWMPLARFIAYPVIQLNRLTFIVTEWLNSWMGSMTYWKSPSLLWILSFYVVLYWLLSREAGIAKERERNRGSLLTQEDTAPLPPYPGHDARPASAPGPIPFFNEPRRSWRDIGMSLAAAAIMGVLLYVGFQSDYRQGTGYVEFLDVGQGDSALITTPAGLHILVDGGGTVTFRKPGDTWRQRRDPFEVGKKTLVPLLKKRGIHRLDAVVLTHGDQDHIGGLQAVLDSYPVGMIFLNGSLADSATMNQLMRTALERDIPIYAVKTGQVLQPDRKTQLVFLAPVDELITSSFPYTKDQNTRSVVFRMTMDGVSFLFTGDMDAKAERRLLEKLESQAIKGLQLKSDILKVAHHGSKTSSTQEWLSQVQPGISIISAGRSNVYGHPNSGVVERLEATGSRIYRTDLNGGIQFRVLQGQLYVRSKRQALNEAY</sequence>
<keyword evidence="2" id="KW-1003">Cell membrane</keyword>
<dbReference type="InterPro" id="IPR036866">
    <property type="entry name" value="RibonucZ/Hydroxyglut_hydro"/>
</dbReference>
<dbReference type="SUPFAM" id="SSF56281">
    <property type="entry name" value="Metallo-hydrolase/oxidoreductase"/>
    <property type="match status" value="1"/>
</dbReference>
<evidence type="ECO:0000256" key="1">
    <source>
        <dbReference type="ARBA" id="ARBA00004651"/>
    </source>
</evidence>
<dbReference type="InterPro" id="IPR004477">
    <property type="entry name" value="ComEC_N"/>
</dbReference>
<dbReference type="Proteomes" id="UP000681162">
    <property type="component" value="Unassembled WGS sequence"/>
</dbReference>
<feature type="region of interest" description="Disordered" evidence="9">
    <location>
        <begin position="532"/>
        <end position="560"/>
    </location>
</feature>
<keyword evidence="13" id="KW-1185">Reference proteome</keyword>
<feature type="domain" description="Metallo-beta-lactamase" evidence="11">
    <location>
        <begin position="610"/>
        <end position="837"/>
    </location>
</feature>
<reference evidence="12 13" key="1">
    <citation type="submission" date="2021-03" db="EMBL/GenBank/DDBJ databases">
        <title>Antimicrobial resistance genes in bacteria isolated from Japanese honey, and their potential for conferring macrolide and lincosamide resistance in the American foulbrood pathogen Paenibacillus larvae.</title>
        <authorList>
            <person name="Okamoto M."/>
            <person name="Kumagai M."/>
            <person name="Kanamori H."/>
            <person name="Takamatsu D."/>
        </authorList>
    </citation>
    <scope>NUCLEOTIDE SEQUENCE [LARGE SCALE GENOMIC DNA]</scope>
    <source>
        <strain evidence="12 13">J41TS12</strain>
    </source>
</reference>
<evidence type="ECO:0000256" key="8">
    <source>
        <dbReference type="ARBA" id="ARBA00048505"/>
    </source>
</evidence>
<evidence type="ECO:0000256" key="5">
    <source>
        <dbReference type="ARBA" id="ARBA00023136"/>
    </source>
</evidence>
<comment type="subcellular location">
    <subcellularLocation>
        <location evidence="1">Cell membrane</location>
        <topology evidence="1">Multi-pass membrane protein</topology>
    </subcellularLocation>
</comment>
<dbReference type="InterPro" id="IPR035681">
    <property type="entry name" value="ComA-like_MBL"/>
</dbReference>
<keyword evidence="5 10" id="KW-0472">Membrane</keyword>
<dbReference type="RefSeq" id="WP_212938350.1">
    <property type="nucleotide sequence ID" value="NZ_BORR01000002.1"/>
</dbReference>
<dbReference type="AlphaFoldDB" id="A0A919XTC4"/>
<comment type="catalytic activity">
    <reaction evidence="6">
        <text>3',5'-cyclic CMP + H2O = CMP + H(+)</text>
        <dbReference type="Rhea" id="RHEA:72675"/>
        <dbReference type="ChEBI" id="CHEBI:15377"/>
        <dbReference type="ChEBI" id="CHEBI:15378"/>
        <dbReference type="ChEBI" id="CHEBI:58003"/>
        <dbReference type="ChEBI" id="CHEBI:60377"/>
    </reaction>
    <physiologicalReaction direction="left-to-right" evidence="6">
        <dbReference type="Rhea" id="RHEA:72676"/>
    </physiologicalReaction>
</comment>
<comment type="catalytic activity">
    <reaction evidence="8">
        <text>3',5'-cyclic UMP + H2O = UMP + H(+)</text>
        <dbReference type="Rhea" id="RHEA:70575"/>
        <dbReference type="ChEBI" id="CHEBI:15377"/>
        <dbReference type="ChEBI" id="CHEBI:15378"/>
        <dbReference type="ChEBI" id="CHEBI:57865"/>
        <dbReference type="ChEBI" id="CHEBI:184387"/>
    </reaction>
    <physiologicalReaction direction="left-to-right" evidence="8">
        <dbReference type="Rhea" id="RHEA:70576"/>
    </physiologicalReaction>
</comment>
<dbReference type="Pfam" id="PF13567">
    <property type="entry name" value="DUF4131"/>
    <property type="match status" value="1"/>
</dbReference>
<protein>
    <recommendedName>
        <fullName evidence="11">Metallo-beta-lactamase domain-containing protein</fullName>
    </recommendedName>
</protein>
<dbReference type="Pfam" id="PF00753">
    <property type="entry name" value="Lactamase_B"/>
    <property type="match status" value="1"/>
</dbReference>
<dbReference type="SMART" id="SM00849">
    <property type="entry name" value="Lactamase_B"/>
    <property type="match status" value="1"/>
</dbReference>
<evidence type="ECO:0000256" key="10">
    <source>
        <dbReference type="SAM" id="Phobius"/>
    </source>
</evidence>
<comment type="caution">
    <text evidence="12">The sequence shown here is derived from an EMBL/GenBank/DDBJ whole genome shotgun (WGS) entry which is preliminary data.</text>
</comment>
<feature type="transmembrane region" description="Helical" evidence="10">
    <location>
        <begin position="406"/>
        <end position="427"/>
    </location>
</feature>
<dbReference type="PROSITE" id="PS51257">
    <property type="entry name" value="PROKAR_LIPOPROTEIN"/>
    <property type="match status" value="1"/>
</dbReference>
<dbReference type="GO" id="GO:0005886">
    <property type="term" value="C:plasma membrane"/>
    <property type="evidence" value="ECO:0007669"/>
    <property type="project" value="UniProtKB-SubCell"/>
</dbReference>
<organism evidence="12 13">
    <name type="scientific">Paenibacillus antibioticophila</name>
    <dbReference type="NCBI Taxonomy" id="1274374"/>
    <lineage>
        <taxon>Bacteria</taxon>
        <taxon>Bacillati</taxon>
        <taxon>Bacillota</taxon>
        <taxon>Bacilli</taxon>
        <taxon>Bacillales</taxon>
        <taxon>Paenibacillaceae</taxon>
        <taxon>Paenibacillus</taxon>
    </lineage>
</organism>
<dbReference type="InterPro" id="IPR025405">
    <property type="entry name" value="DUF4131"/>
</dbReference>